<name>A0A0F9NDH4_9ZZZZ</name>
<reference evidence="2" key="1">
    <citation type="journal article" date="2015" name="Nature">
        <title>Complex archaea that bridge the gap between prokaryotes and eukaryotes.</title>
        <authorList>
            <person name="Spang A."/>
            <person name="Saw J.H."/>
            <person name="Jorgensen S.L."/>
            <person name="Zaremba-Niedzwiedzka K."/>
            <person name="Martijn J."/>
            <person name="Lind A.E."/>
            <person name="van Eijk R."/>
            <person name="Schleper C."/>
            <person name="Guy L."/>
            <person name="Ettema T.J."/>
        </authorList>
    </citation>
    <scope>NUCLEOTIDE SEQUENCE</scope>
</reference>
<dbReference type="EMBL" id="LAZR01008334">
    <property type="protein sequence ID" value="KKM79442.1"/>
    <property type="molecule type" value="Genomic_DNA"/>
</dbReference>
<dbReference type="AlphaFoldDB" id="A0A0F9NDH4"/>
<protein>
    <submittedName>
        <fullName evidence="2">Uncharacterized protein</fullName>
    </submittedName>
</protein>
<comment type="caution">
    <text evidence="2">The sequence shown here is derived from an EMBL/GenBank/DDBJ whole genome shotgun (WGS) entry which is preliminary data.</text>
</comment>
<proteinExistence type="predicted"/>
<sequence length="224" mass="23599">MMIGINTGTGRKQTRRVAESHPGSPRTGVHRDLPAGAATILKHCRCMDCQRFSRVGELYSCAEYIGGTSVVWATGERFCDPPPYAWHYCAHYHGPQISTDVWVWPRAAKKKPVPSRGRPGDGPATTRPAGGNRPGEAHSTKAGIGPFKPSGVSVGPLAAHVGPRSKISANPASPATAAEGRDVAEPGADGSSLADHAGARGGNSRQHRQTCLHFTHNSEGAKSQ</sequence>
<organism evidence="2">
    <name type="scientific">marine sediment metagenome</name>
    <dbReference type="NCBI Taxonomy" id="412755"/>
    <lineage>
        <taxon>unclassified sequences</taxon>
        <taxon>metagenomes</taxon>
        <taxon>ecological metagenomes</taxon>
    </lineage>
</organism>
<evidence type="ECO:0000313" key="2">
    <source>
        <dbReference type="EMBL" id="KKM79442.1"/>
    </source>
</evidence>
<feature type="region of interest" description="Disordered" evidence="1">
    <location>
        <begin position="1"/>
        <end position="31"/>
    </location>
</feature>
<feature type="compositionally biased region" description="Polar residues" evidence="1">
    <location>
        <begin position="1"/>
        <end position="11"/>
    </location>
</feature>
<evidence type="ECO:0000256" key="1">
    <source>
        <dbReference type="SAM" id="MobiDB-lite"/>
    </source>
</evidence>
<gene>
    <name evidence="2" type="ORF">LCGC14_1349870</name>
</gene>
<feature type="compositionally biased region" description="Polar residues" evidence="1">
    <location>
        <begin position="215"/>
        <end position="224"/>
    </location>
</feature>
<accession>A0A0F9NDH4</accession>
<feature type="region of interest" description="Disordered" evidence="1">
    <location>
        <begin position="109"/>
        <end position="224"/>
    </location>
</feature>